<dbReference type="SMART" id="SM00220">
    <property type="entry name" value="S_TKc"/>
    <property type="match status" value="1"/>
</dbReference>
<feature type="domain" description="Protein kinase" evidence="6">
    <location>
        <begin position="21"/>
        <end position="272"/>
    </location>
</feature>
<dbReference type="PANTHER" id="PTHR12984:SF3">
    <property type="entry name" value="N-TERMINAL KINASE-LIKE PROTEIN"/>
    <property type="match status" value="1"/>
</dbReference>
<dbReference type="InterPro" id="IPR051177">
    <property type="entry name" value="CIK-Related_Protein"/>
</dbReference>
<dbReference type="EMBL" id="OU963869">
    <property type="protein sequence ID" value="CAH0394139.1"/>
    <property type="molecule type" value="Genomic_DNA"/>
</dbReference>
<evidence type="ECO:0000256" key="2">
    <source>
        <dbReference type="ARBA" id="ARBA00040972"/>
    </source>
</evidence>
<dbReference type="InterPro" id="IPR016024">
    <property type="entry name" value="ARM-type_fold"/>
</dbReference>
<dbReference type="Gene3D" id="3.30.200.20">
    <property type="entry name" value="Phosphorylase Kinase, domain 1"/>
    <property type="match status" value="1"/>
</dbReference>
<sequence length="786" mass="88745">MWLFSRDSFKDFPYEVVDKSDHNVRHVYEDSTWCLTEGKKKNNGERVSIFIFDGKSSDDTEFELAKTAVKRLKTLRHPSILQYIDSCETGKTLYLVTEYVQKLNDRLALIENEKQERNDLYIAWGIFQITRALSFLNNDGKLRHNNVNSLSVFVNQAGEWKLGGVEYMAGASEGSGLPVKILRSLEKYDPPEKGDSTRQRLITDWSTDMWGLGCLIWEVFNGPLIQPRSLKSNNKIPTSLKQVYTELMNDNPNQRPNPADIITRCCKVNGYFKNELIDTLMFLEEIQIKDSSEKNKFFNSLPPILENFHDNICKYKILPHLITAFEYGDAGAAVLTPIVQLGKTLDEAEYQKRIVPCVVKMFSSMDRATRSKLLQQLDNFVGHLPASIINDQIFPQFANGFLDTNVTIREQTVKSIALLAPKLNYNNLNGEVMRHFARLQSKDEHGGIRTNTIVCLGKIAQHIHPQVRQKVLISACIRAMTDVFPPARTAGIMALAASQQYFLLNEIARKILPALCQLTVDPDKSVRDNAFRTIKGFLGKLEKFSEDPSLQESMEADVHTAAPSLSNAAATWAGWAVSAVSSKFYRSQSDTTKSVIVHPSKNLHKPGSLEHQSSSSMSTTTSSVTSLEEASKGNESFSDYDDSWDTQNWGEIDASGDQPSKFHVHSMSGKSTEWGLMDEKLTVEEEEDDENSMTDANNKQNHDKSHFSYLSNNQENSSSHQNSLSNWDDANWSVIDDVGPGSEPVIEPSEKKRPERRQRQKDQEVKRGPRQGPMKLCVKKPVPDLL</sequence>
<proteinExistence type="inferred from homology"/>
<protein>
    <recommendedName>
        <fullName evidence="2">N-terminal kinase-like protein</fullName>
    </recommendedName>
    <alternativeName>
        <fullName evidence="3">SCY1-like protein 1</fullName>
    </alternativeName>
</protein>
<evidence type="ECO:0000256" key="4">
    <source>
        <dbReference type="ARBA" id="ARBA00056114"/>
    </source>
</evidence>
<evidence type="ECO:0000256" key="5">
    <source>
        <dbReference type="SAM" id="MobiDB-lite"/>
    </source>
</evidence>
<keyword evidence="8" id="KW-1185">Reference proteome</keyword>
<evidence type="ECO:0000256" key="3">
    <source>
        <dbReference type="ARBA" id="ARBA00042347"/>
    </source>
</evidence>
<organism evidence="7 8">
    <name type="scientific">Bemisia tabaci</name>
    <name type="common">Sweetpotato whitefly</name>
    <name type="synonym">Aleurodes tabaci</name>
    <dbReference type="NCBI Taxonomy" id="7038"/>
    <lineage>
        <taxon>Eukaryota</taxon>
        <taxon>Metazoa</taxon>
        <taxon>Ecdysozoa</taxon>
        <taxon>Arthropoda</taxon>
        <taxon>Hexapoda</taxon>
        <taxon>Insecta</taxon>
        <taxon>Pterygota</taxon>
        <taxon>Neoptera</taxon>
        <taxon>Paraneoptera</taxon>
        <taxon>Hemiptera</taxon>
        <taxon>Sternorrhyncha</taxon>
        <taxon>Aleyrodoidea</taxon>
        <taxon>Aleyrodidae</taxon>
        <taxon>Aleyrodinae</taxon>
        <taxon>Bemisia</taxon>
    </lineage>
</organism>
<dbReference type="KEGG" id="btab:109043242"/>
<feature type="region of interest" description="Disordered" evidence="5">
    <location>
        <begin position="597"/>
        <end position="786"/>
    </location>
</feature>
<dbReference type="GO" id="GO:0004672">
    <property type="term" value="F:protein kinase activity"/>
    <property type="evidence" value="ECO:0007669"/>
    <property type="project" value="InterPro"/>
</dbReference>
<dbReference type="AlphaFoldDB" id="A0A9P0AMU3"/>
<feature type="compositionally biased region" description="Low complexity" evidence="5">
    <location>
        <begin position="613"/>
        <end position="626"/>
    </location>
</feature>
<evidence type="ECO:0000259" key="6">
    <source>
        <dbReference type="PROSITE" id="PS50011"/>
    </source>
</evidence>
<dbReference type="SUPFAM" id="SSF48371">
    <property type="entry name" value="ARM repeat"/>
    <property type="match status" value="1"/>
</dbReference>
<dbReference type="Gene3D" id="1.10.510.10">
    <property type="entry name" value="Transferase(Phosphotransferase) domain 1"/>
    <property type="match status" value="1"/>
</dbReference>
<evidence type="ECO:0000256" key="1">
    <source>
        <dbReference type="ARBA" id="ARBA00038349"/>
    </source>
</evidence>
<dbReference type="PANTHER" id="PTHR12984">
    <property type="entry name" value="SCY1-RELATED S/T PROTEIN KINASE-LIKE"/>
    <property type="match status" value="1"/>
</dbReference>
<dbReference type="Gene3D" id="1.25.10.10">
    <property type="entry name" value="Leucine-rich Repeat Variant"/>
    <property type="match status" value="1"/>
</dbReference>
<gene>
    <name evidence="7" type="ORF">BEMITA_LOCUS12470</name>
</gene>
<dbReference type="InterPro" id="IPR011009">
    <property type="entry name" value="Kinase-like_dom_sf"/>
</dbReference>
<name>A0A9P0AMU3_BEMTA</name>
<evidence type="ECO:0000313" key="7">
    <source>
        <dbReference type="EMBL" id="CAH0394139.1"/>
    </source>
</evidence>
<reference evidence="7" key="1">
    <citation type="submission" date="2021-12" db="EMBL/GenBank/DDBJ databases">
        <authorList>
            <person name="King R."/>
        </authorList>
    </citation>
    <scope>NUCLEOTIDE SEQUENCE</scope>
</reference>
<dbReference type="InterPro" id="IPR011989">
    <property type="entry name" value="ARM-like"/>
</dbReference>
<accession>A0A9P0AMU3</accession>
<feature type="compositionally biased region" description="Low complexity" evidence="5">
    <location>
        <begin position="710"/>
        <end position="726"/>
    </location>
</feature>
<evidence type="ECO:0000313" key="8">
    <source>
        <dbReference type="Proteomes" id="UP001152759"/>
    </source>
</evidence>
<dbReference type="PROSITE" id="PS50011">
    <property type="entry name" value="PROTEIN_KINASE_DOM"/>
    <property type="match status" value="1"/>
</dbReference>
<dbReference type="Proteomes" id="UP001152759">
    <property type="component" value="Chromosome 8"/>
</dbReference>
<dbReference type="Pfam" id="PF00069">
    <property type="entry name" value="Pkinase"/>
    <property type="match status" value="1"/>
</dbReference>
<dbReference type="SUPFAM" id="SSF56112">
    <property type="entry name" value="Protein kinase-like (PK-like)"/>
    <property type="match status" value="1"/>
</dbReference>
<dbReference type="InterPro" id="IPR000719">
    <property type="entry name" value="Prot_kinase_dom"/>
</dbReference>
<comment type="function">
    <text evidence="4">Regulates COPI-mediated retrograde protein traffic at the interface between the Golgi apparatus and the endoplasmic reticulum. Involved in the maintenance of the Golgi apparatus morphology.</text>
</comment>
<comment type="similarity">
    <text evidence="1">Belongs to the protein kinase superfamily.</text>
</comment>
<dbReference type="GO" id="GO:0005524">
    <property type="term" value="F:ATP binding"/>
    <property type="evidence" value="ECO:0007669"/>
    <property type="project" value="InterPro"/>
</dbReference>